<evidence type="ECO:0000256" key="1">
    <source>
        <dbReference type="SAM" id="MobiDB-lite"/>
    </source>
</evidence>
<gene>
    <name evidence="2" type="ORF">DBR06_SOUSAS210107</name>
</gene>
<keyword evidence="3" id="KW-1185">Reference proteome</keyword>
<name>A0A484GMK8_SOUCH</name>
<evidence type="ECO:0000313" key="2">
    <source>
        <dbReference type="EMBL" id="TEA36974.1"/>
    </source>
</evidence>
<dbReference type="AlphaFoldDB" id="A0A484GMK8"/>
<dbReference type="Proteomes" id="UP000295264">
    <property type="component" value="Unassembled WGS sequence"/>
</dbReference>
<dbReference type="EMBL" id="QWLN02005722">
    <property type="protein sequence ID" value="TEA36974.1"/>
    <property type="molecule type" value="Genomic_DNA"/>
</dbReference>
<evidence type="ECO:0000313" key="3">
    <source>
        <dbReference type="Proteomes" id="UP000295264"/>
    </source>
</evidence>
<proteinExistence type="predicted"/>
<feature type="non-terminal residue" evidence="2">
    <location>
        <position position="1"/>
    </location>
</feature>
<reference evidence="2 3" key="1">
    <citation type="journal article" date="2018" name="Genomics">
        <title>Molecular footprints of inshore aquatic adaptation in Indo-Pacific humpback dolphin (Sousa chinensis).</title>
        <authorList>
            <person name="Ming Y."/>
            <person name="Jian J."/>
            <person name="Yu F."/>
            <person name="Yu X."/>
            <person name="Wang J."/>
            <person name="Liu W."/>
        </authorList>
    </citation>
    <scope>NUCLEOTIDE SEQUENCE [LARGE SCALE GENOMIC DNA]</scope>
    <source>
        <strain evidence="2">MY-2018</strain>
        <tissue evidence="2">Skin</tissue>
    </source>
</reference>
<organism evidence="2 3">
    <name type="scientific">Sousa chinensis</name>
    <name type="common">Indo-pacific humpbacked dolphin</name>
    <name type="synonym">Steno chinensis</name>
    <dbReference type="NCBI Taxonomy" id="103600"/>
    <lineage>
        <taxon>Eukaryota</taxon>
        <taxon>Metazoa</taxon>
        <taxon>Chordata</taxon>
        <taxon>Craniata</taxon>
        <taxon>Vertebrata</taxon>
        <taxon>Euteleostomi</taxon>
        <taxon>Mammalia</taxon>
        <taxon>Eutheria</taxon>
        <taxon>Laurasiatheria</taxon>
        <taxon>Artiodactyla</taxon>
        <taxon>Whippomorpha</taxon>
        <taxon>Cetacea</taxon>
        <taxon>Odontoceti</taxon>
        <taxon>Delphinidae</taxon>
        <taxon>Sousa</taxon>
    </lineage>
</organism>
<comment type="caution">
    <text evidence="2">The sequence shown here is derived from an EMBL/GenBank/DDBJ whole genome shotgun (WGS) entry which is preliminary data.</text>
</comment>
<protein>
    <submittedName>
        <fullName evidence="2">Uncharacterized protein</fullName>
    </submittedName>
</protein>
<accession>A0A484GMK8</accession>
<feature type="region of interest" description="Disordered" evidence="1">
    <location>
        <begin position="14"/>
        <end position="40"/>
    </location>
</feature>
<sequence length="40" mass="4381">SPVVQWLRLRLHAPNAGGPGSIPSQGTRSHIPLLRVRMPQ</sequence>